<evidence type="ECO:0000256" key="1">
    <source>
        <dbReference type="ARBA" id="ARBA00022737"/>
    </source>
</evidence>
<dbReference type="SMART" id="SM00832">
    <property type="entry name" value="C8"/>
    <property type="match status" value="1"/>
</dbReference>
<dbReference type="PROSITE" id="PS51233">
    <property type="entry name" value="VWFD"/>
    <property type="match status" value="2"/>
</dbReference>
<gene>
    <name evidence="6" type="ORF">BU61_2609</name>
</gene>
<dbReference type="SMART" id="SM00216">
    <property type="entry name" value="VWD"/>
    <property type="match status" value="2"/>
</dbReference>
<name>A0ABX0S2B7_PONBL</name>
<reference evidence="6" key="1">
    <citation type="submission" date="2018-05" db="EMBL/GenBank/DDBJ databases">
        <authorList>
            <person name="Pedro S.L.S."/>
            <person name="Freitas R.C."/>
            <person name="Barreto A.S."/>
            <person name="Lima A.O.S."/>
        </authorList>
    </citation>
    <scope>NUCLEOTIDE SEQUENCE</scope>
    <source>
        <strain evidence="6">BP203</strain>
        <tissue evidence="6">Muscle</tissue>
    </source>
</reference>
<comment type="caution">
    <text evidence="6">The sequence shown here is derived from an EMBL/GenBank/DDBJ whole genome shotgun (WGS) entry which is preliminary data.</text>
</comment>
<dbReference type="InterPro" id="IPR001007">
    <property type="entry name" value="VWF_dom"/>
</dbReference>
<keyword evidence="1" id="KW-0677">Repeat</keyword>
<dbReference type="InterPro" id="IPR001846">
    <property type="entry name" value="VWF_type-D"/>
</dbReference>
<feature type="domain" description="VWFD" evidence="5">
    <location>
        <begin position="32"/>
        <end position="202"/>
    </location>
</feature>
<dbReference type="InterPro" id="IPR050780">
    <property type="entry name" value="Mucin_vWF_Thrombospondin_sf"/>
</dbReference>
<keyword evidence="7" id="KW-1185">Reference proteome</keyword>
<keyword evidence="4" id="KW-0732">Signal</keyword>
<keyword evidence="3" id="KW-0325">Glycoprotein</keyword>
<keyword evidence="2" id="KW-1015">Disulfide bond</keyword>
<dbReference type="Proteomes" id="UP001165941">
    <property type="component" value="Unassembled WGS sequence"/>
</dbReference>
<feature type="domain" description="VWFD" evidence="5">
    <location>
        <begin position="338"/>
        <end position="476"/>
    </location>
</feature>
<dbReference type="PANTHER" id="PTHR11339">
    <property type="entry name" value="EXTRACELLULAR MATRIX GLYCOPROTEIN RELATED"/>
    <property type="match status" value="1"/>
</dbReference>
<evidence type="ECO:0000256" key="4">
    <source>
        <dbReference type="SAM" id="SignalP"/>
    </source>
</evidence>
<feature type="signal peptide" evidence="4">
    <location>
        <begin position="1"/>
        <end position="25"/>
    </location>
</feature>
<dbReference type="EMBL" id="PGGH01092678">
    <property type="protein sequence ID" value="NIG59251.1"/>
    <property type="molecule type" value="Genomic_DNA"/>
</dbReference>
<organism evidence="6 7">
    <name type="scientific">Pontoporia blainvillei</name>
    <name type="common">Franciscana</name>
    <name type="synonym">Delphinus blainvillei</name>
    <dbReference type="NCBI Taxonomy" id="48723"/>
    <lineage>
        <taxon>Eukaryota</taxon>
        <taxon>Metazoa</taxon>
        <taxon>Chordata</taxon>
        <taxon>Craniata</taxon>
        <taxon>Vertebrata</taxon>
        <taxon>Euteleostomi</taxon>
        <taxon>Mammalia</taxon>
        <taxon>Eutheria</taxon>
        <taxon>Laurasiatheria</taxon>
        <taxon>Artiodactyla</taxon>
        <taxon>Whippomorpha</taxon>
        <taxon>Cetacea</taxon>
        <taxon>Odontoceti</taxon>
        <taxon>Pontoporiidae</taxon>
        <taxon>Pontoporia</taxon>
    </lineage>
</organism>
<dbReference type="InterPro" id="IPR014853">
    <property type="entry name" value="VWF/SSPO/ZAN-like_Cys-rich_dom"/>
</dbReference>
<proteinExistence type="predicted"/>
<dbReference type="SMART" id="SM00215">
    <property type="entry name" value="VWC_out"/>
    <property type="match status" value="1"/>
</dbReference>
<accession>A0ABX0S2B7</accession>
<protein>
    <submittedName>
        <fullName evidence="6">Mucin-5B-like</fullName>
    </submittedName>
</protein>
<feature type="chain" id="PRO_5046717859" evidence="4">
    <location>
        <begin position="26"/>
        <end position="476"/>
    </location>
</feature>
<evidence type="ECO:0000256" key="2">
    <source>
        <dbReference type="ARBA" id="ARBA00023157"/>
    </source>
</evidence>
<dbReference type="Pfam" id="PF00094">
    <property type="entry name" value="VWD"/>
    <property type="match status" value="2"/>
</dbReference>
<evidence type="ECO:0000256" key="3">
    <source>
        <dbReference type="ARBA" id="ARBA00023180"/>
    </source>
</evidence>
<sequence>MGAQSGCRALVWALVVLPLVPKAALNTAHGGRVCSTWGDFHYKTFDGDVFRFPGLCNYIFSTHCGAAYEDFNLQLRRGLVGSRPTVTHITLKTQGLVLEVSNGSILVNGRWEELPYSRAGLLVEKSSAYVKINIRLTLTFTWNGEDSALLELDPRYANQTCGLCGDFNGLPAINEFYAHNARLSPLQFGNLQKLDGPTEQCQDPLPSPAANCTDAEGICRHTLLGPAFAQCHRLVDAEVYVATCTQDLCRCPTCPCATFAEYSRQCAHAGGQPQSWRGPDLCRTVMDDVTHSGCLPLQQCPCMHGGRPYAPGASFTTSCSSCTCSGGLWQCQDLPCPGICSVQGGSHISTYDEKLYDVHGDCSYVLTKICAGNALTVLAELRKCGLTDNENCLRKVMLRLNGGDTVRARLGVVVVALCGLAGRTPPHADRGPASSCQTIEIQANGGVFVNSIYMQLPVSVGTWPPGNGTAAARWDL</sequence>
<dbReference type="PANTHER" id="PTHR11339:SF408">
    <property type="entry name" value="MUCIN-5B"/>
    <property type="match status" value="1"/>
</dbReference>
<evidence type="ECO:0000313" key="7">
    <source>
        <dbReference type="Proteomes" id="UP001165941"/>
    </source>
</evidence>
<evidence type="ECO:0000259" key="5">
    <source>
        <dbReference type="PROSITE" id="PS51233"/>
    </source>
</evidence>
<dbReference type="SUPFAM" id="SSF57603">
    <property type="entry name" value="FnI-like domain"/>
    <property type="match status" value="1"/>
</dbReference>
<evidence type="ECO:0000313" key="6">
    <source>
        <dbReference type="EMBL" id="NIG59251.1"/>
    </source>
</evidence>
<dbReference type="Pfam" id="PF08742">
    <property type="entry name" value="C8"/>
    <property type="match status" value="1"/>
</dbReference>